<dbReference type="EMBL" id="JARJJS010000004">
    <property type="protein sequence ID" value="MDF4026430.1"/>
    <property type="molecule type" value="Genomic_DNA"/>
</dbReference>
<dbReference type="SUPFAM" id="SSF47616">
    <property type="entry name" value="GST C-terminal domain-like"/>
    <property type="match status" value="1"/>
</dbReference>
<gene>
    <name evidence="2" type="ORF">P3W24_15760</name>
</gene>
<dbReference type="PROSITE" id="PS50404">
    <property type="entry name" value="GST_NTER"/>
    <property type="match status" value="1"/>
</dbReference>
<dbReference type="CDD" id="cd03046">
    <property type="entry name" value="GST_N_GTT1_like"/>
    <property type="match status" value="1"/>
</dbReference>
<reference evidence="2 3" key="1">
    <citation type="journal article" date="2024" name="Curr. Microbiol.">
        <title>Luteibacter sahnii sp. nov., A Novel Yellow-Colored Xanthomonadin Pigment Producing Probiotic Bacterium from Healthy Rice Seed Microbiome.</title>
        <authorList>
            <person name="Jaiswal G."/>
            <person name="Rana R."/>
            <person name="Nayak P.K."/>
            <person name="Chouhan R."/>
            <person name="Gandhi S.G."/>
            <person name="Patel H.K."/>
            <person name="Patil P.B."/>
        </authorList>
    </citation>
    <scope>NUCLEOTIDE SEQUENCE [LARGE SCALE GENOMIC DNA]</scope>
    <source>
        <strain evidence="2 3">PPL201</strain>
    </source>
</reference>
<comment type="caution">
    <text evidence="2">The sequence shown here is derived from an EMBL/GenBank/DDBJ whole genome shotgun (WGS) entry which is preliminary data.</text>
</comment>
<dbReference type="Proteomes" id="UP001528850">
    <property type="component" value="Unassembled WGS sequence"/>
</dbReference>
<dbReference type="Gene3D" id="1.20.1050.10">
    <property type="match status" value="1"/>
</dbReference>
<feature type="domain" description="GST N-terminal" evidence="1">
    <location>
        <begin position="6"/>
        <end position="87"/>
    </location>
</feature>
<dbReference type="Pfam" id="PF02798">
    <property type="entry name" value="GST_N"/>
    <property type="match status" value="1"/>
</dbReference>
<dbReference type="CDD" id="cd03207">
    <property type="entry name" value="GST_C_8"/>
    <property type="match status" value="1"/>
</dbReference>
<dbReference type="InterPro" id="IPR040079">
    <property type="entry name" value="Glutathione_S-Trfase"/>
</dbReference>
<accession>A0ABT6BE61</accession>
<name>A0ABT6BE61_9GAMM</name>
<dbReference type="PANTHER" id="PTHR44051">
    <property type="entry name" value="GLUTATHIONE S-TRANSFERASE-RELATED"/>
    <property type="match status" value="1"/>
</dbReference>
<dbReference type="PANTHER" id="PTHR44051:SF21">
    <property type="entry name" value="GLUTATHIONE S-TRANSFERASE FAMILY PROTEIN"/>
    <property type="match status" value="1"/>
</dbReference>
<keyword evidence="3" id="KW-1185">Reference proteome</keyword>
<organism evidence="2 3">
    <name type="scientific">Luteibacter sahnii</name>
    <dbReference type="NCBI Taxonomy" id="3021977"/>
    <lineage>
        <taxon>Bacteria</taxon>
        <taxon>Pseudomonadati</taxon>
        <taxon>Pseudomonadota</taxon>
        <taxon>Gammaproteobacteria</taxon>
        <taxon>Lysobacterales</taxon>
        <taxon>Rhodanobacteraceae</taxon>
        <taxon>Luteibacter</taxon>
    </lineage>
</organism>
<dbReference type="InterPro" id="IPR036282">
    <property type="entry name" value="Glutathione-S-Trfase_C_sf"/>
</dbReference>
<dbReference type="SFLD" id="SFLDG00358">
    <property type="entry name" value="Main_(cytGST)"/>
    <property type="match status" value="1"/>
</dbReference>
<proteinExistence type="predicted"/>
<dbReference type="SUPFAM" id="SSF52833">
    <property type="entry name" value="Thioredoxin-like"/>
    <property type="match status" value="1"/>
</dbReference>
<dbReference type="SFLD" id="SFLDS00019">
    <property type="entry name" value="Glutathione_Transferase_(cytos"/>
    <property type="match status" value="1"/>
</dbReference>
<evidence type="ECO:0000313" key="2">
    <source>
        <dbReference type="EMBL" id="MDF4026430.1"/>
    </source>
</evidence>
<dbReference type="SFLD" id="SFLDG01150">
    <property type="entry name" value="Main.1:_Beta-like"/>
    <property type="match status" value="1"/>
</dbReference>
<protein>
    <submittedName>
        <fullName evidence="2">Glutathione S-transferase family protein</fullName>
    </submittedName>
</protein>
<dbReference type="Gene3D" id="3.40.30.10">
    <property type="entry name" value="Glutaredoxin"/>
    <property type="match status" value="1"/>
</dbReference>
<dbReference type="RefSeq" id="WP_320551265.1">
    <property type="nucleotide sequence ID" value="NZ_JAQLOK010000003.1"/>
</dbReference>
<dbReference type="InterPro" id="IPR004045">
    <property type="entry name" value="Glutathione_S-Trfase_N"/>
</dbReference>
<sequence length="215" mass="23877">MNHATTPRVAFHHAPHTRSTSTLMLLEELGAQYDMHLLDLAAGENRRPAFLKVNPMGKVPAIAHLGELITERPAIFVYLADLYPEAGLAPALSDPLRGPYLRWLSFYGGCFEPAVVDRHMKREPAPTSFSPYGDFDTVIDTVDAQLARGPWLLGERFTAADVLWANALSWALGMGLVPRRDVFEAYVDRLMARPAIRRAADQDEALARAQRRTAA</sequence>
<evidence type="ECO:0000259" key="1">
    <source>
        <dbReference type="PROSITE" id="PS50404"/>
    </source>
</evidence>
<evidence type="ECO:0000313" key="3">
    <source>
        <dbReference type="Proteomes" id="UP001528850"/>
    </source>
</evidence>
<dbReference type="InterPro" id="IPR036249">
    <property type="entry name" value="Thioredoxin-like_sf"/>
</dbReference>
<dbReference type="Pfam" id="PF13410">
    <property type="entry name" value="GST_C_2"/>
    <property type="match status" value="1"/>
</dbReference>